<comment type="caution">
    <text evidence="13">The sequence shown here is derived from an EMBL/GenBank/DDBJ whole genome shotgun (WGS) entry which is preliminary data.</text>
</comment>
<feature type="transmembrane region" description="Helical" evidence="12">
    <location>
        <begin position="113"/>
        <end position="133"/>
    </location>
</feature>
<keyword evidence="5 12" id="KW-1133">Transmembrane helix</keyword>
<feature type="transmembrane region" description="Helical" evidence="12">
    <location>
        <begin position="68"/>
        <end position="92"/>
    </location>
</feature>
<evidence type="ECO:0000256" key="4">
    <source>
        <dbReference type="ARBA" id="ARBA00022692"/>
    </source>
</evidence>
<evidence type="ECO:0000256" key="2">
    <source>
        <dbReference type="ARBA" id="ARBA00022448"/>
    </source>
</evidence>
<keyword evidence="9 11" id="KW-0739">Sodium transport</keyword>
<organism evidence="13 14">
    <name type="scientific">Candidula unifasciata</name>
    <dbReference type="NCBI Taxonomy" id="100452"/>
    <lineage>
        <taxon>Eukaryota</taxon>
        <taxon>Metazoa</taxon>
        <taxon>Spiralia</taxon>
        <taxon>Lophotrochozoa</taxon>
        <taxon>Mollusca</taxon>
        <taxon>Gastropoda</taxon>
        <taxon>Heterobranchia</taxon>
        <taxon>Euthyneura</taxon>
        <taxon>Panpulmonata</taxon>
        <taxon>Eupulmonata</taxon>
        <taxon>Stylommatophora</taxon>
        <taxon>Helicina</taxon>
        <taxon>Helicoidea</taxon>
        <taxon>Geomitridae</taxon>
        <taxon>Candidula</taxon>
    </lineage>
</organism>
<keyword evidence="2 11" id="KW-0813">Transport</keyword>
<dbReference type="EMBL" id="CAJHNH020000689">
    <property type="protein sequence ID" value="CAG5119339.1"/>
    <property type="molecule type" value="Genomic_DNA"/>
</dbReference>
<dbReference type="PANTHER" id="PTHR11690:SF248">
    <property type="entry name" value="PICKPOCKET 17, ISOFORM A"/>
    <property type="match status" value="1"/>
</dbReference>
<dbReference type="Proteomes" id="UP000678393">
    <property type="component" value="Unassembled WGS sequence"/>
</dbReference>
<keyword evidence="8 12" id="KW-0472">Membrane</keyword>
<evidence type="ECO:0000256" key="10">
    <source>
        <dbReference type="ARBA" id="ARBA00023303"/>
    </source>
</evidence>
<evidence type="ECO:0000256" key="5">
    <source>
        <dbReference type="ARBA" id="ARBA00022989"/>
    </source>
</evidence>
<dbReference type="PANTHER" id="PTHR11690">
    <property type="entry name" value="AMILORIDE-SENSITIVE SODIUM CHANNEL-RELATED"/>
    <property type="match status" value="1"/>
</dbReference>
<dbReference type="Pfam" id="PF00858">
    <property type="entry name" value="ASC"/>
    <property type="match status" value="1"/>
</dbReference>
<reference evidence="13" key="1">
    <citation type="submission" date="2021-04" db="EMBL/GenBank/DDBJ databases">
        <authorList>
            <consortium name="Molecular Ecology Group"/>
        </authorList>
    </citation>
    <scope>NUCLEOTIDE SEQUENCE</scope>
</reference>
<keyword evidence="3 11" id="KW-0894">Sodium channel</keyword>
<dbReference type="GO" id="GO:0015280">
    <property type="term" value="F:ligand-gated sodium channel activity"/>
    <property type="evidence" value="ECO:0007669"/>
    <property type="project" value="TreeGrafter"/>
</dbReference>
<evidence type="ECO:0000256" key="12">
    <source>
        <dbReference type="SAM" id="Phobius"/>
    </source>
</evidence>
<dbReference type="GO" id="GO:0005886">
    <property type="term" value="C:plasma membrane"/>
    <property type="evidence" value="ECO:0007669"/>
    <property type="project" value="TreeGrafter"/>
</dbReference>
<gene>
    <name evidence="13" type="ORF">CUNI_LOCUS4897</name>
</gene>
<evidence type="ECO:0000256" key="8">
    <source>
        <dbReference type="ARBA" id="ARBA00023136"/>
    </source>
</evidence>
<keyword evidence="4 11" id="KW-0812">Transmembrane</keyword>
<evidence type="ECO:0000256" key="7">
    <source>
        <dbReference type="ARBA" id="ARBA00023065"/>
    </source>
</evidence>
<sequence>MEARETSASETNSLKKLYEEFGGSTSMHGINKVLTASSKRKRCVWSVLFLFGVAFAVYQFVITMEDFYSYPVMTVVTLKQETTAIFPAVTFCNLNQKKKSMIDPYLMMTMTEMAKVIVLSVCLSVSLVIYLHYSFYFLFQLTDEAEGEAVMKTLMRSHQHGNQSGHQIQDMLIKCTFNKVSTVLLCYVTRSGPRNGLILELNIEQYEYLPTTSLAGLNVIVHPQDEIPLPEDGGILAQPGAMTRIGIKQEITQRLPSPYSNCVSADGQSRTRRSFYQKKTYTQNACMKSCYQMAVYEKCECCNAVLPCDYYDILNVDRTTTKTNENLSLCETFSDFKCETEVENLFLKHELDCDEHCPPACDRTTFDMIFSTAQWPPDSKIDTFLDTIKSNFLQNVSFADNYSLERFIHSNFLRIEIFLESLEFKEFTTQAKYDWNLLLGTIGGLLGLGLGFSLLTAMEIVEVLIETVLYCAHRKYQKKKNIRI</sequence>
<comment type="subcellular location">
    <subcellularLocation>
        <location evidence="1">Membrane</location>
        <topology evidence="1">Multi-pass membrane protein</topology>
    </subcellularLocation>
</comment>
<comment type="similarity">
    <text evidence="11">Belongs to the amiloride-sensitive sodium channel (TC 1.A.6) family.</text>
</comment>
<dbReference type="AlphaFoldDB" id="A0A8S3YQH4"/>
<dbReference type="Gene3D" id="1.10.287.770">
    <property type="entry name" value="YojJ-like"/>
    <property type="match status" value="1"/>
</dbReference>
<feature type="transmembrane region" description="Helical" evidence="12">
    <location>
        <begin position="43"/>
        <end position="62"/>
    </location>
</feature>
<keyword evidence="10 11" id="KW-0407">Ion channel</keyword>
<evidence type="ECO:0000256" key="6">
    <source>
        <dbReference type="ARBA" id="ARBA00023053"/>
    </source>
</evidence>
<dbReference type="Gene3D" id="2.60.470.10">
    <property type="entry name" value="Acid-sensing ion channels like domains"/>
    <property type="match status" value="1"/>
</dbReference>
<accession>A0A8S3YQH4</accession>
<evidence type="ECO:0000256" key="11">
    <source>
        <dbReference type="RuleBase" id="RU000679"/>
    </source>
</evidence>
<keyword evidence="7 11" id="KW-0406">Ion transport</keyword>
<proteinExistence type="inferred from homology"/>
<name>A0A8S3YQH4_9EUPU</name>
<evidence type="ECO:0000256" key="9">
    <source>
        <dbReference type="ARBA" id="ARBA00023201"/>
    </source>
</evidence>
<keyword evidence="14" id="KW-1185">Reference proteome</keyword>
<evidence type="ECO:0000256" key="3">
    <source>
        <dbReference type="ARBA" id="ARBA00022461"/>
    </source>
</evidence>
<dbReference type="InterPro" id="IPR001873">
    <property type="entry name" value="ENaC"/>
</dbReference>
<keyword evidence="6" id="KW-0915">Sodium</keyword>
<evidence type="ECO:0000313" key="13">
    <source>
        <dbReference type="EMBL" id="CAG5119339.1"/>
    </source>
</evidence>
<feature type="transmembrane region" description="Helical" evidence="12">
    <location>
        <begin position="435"/>
        <end position="455"/>
    </location>
</feature>
<evidence type="ECO:0000313" key="14">
    <source>
        <dbReference type="Proteomes" id="UP000678393"/>
    </source>
</evidence>
<protein>
    <submittedName>
        <fullName evidence="13">Uncharacterized protein</fullName>
    </submittedName>
</protein>
<dbReference type="OrthoDB" id="6021021at2759"/>
<dbReference type="PRINTS" id="PR01078">
    <property type="entry name" value="AMINACHANNEL"/>
</dbReference>
<evidence type="ECO:0000256" key="1">
    <source>
        <dbReference type="ARBA" id="ARBA00004141"/>
    </source>
</evidence>